<comment type="caution">
    <text evidence="1">The sequence shown here is derived from an EMBL/GenBank/DDBJ whole genome shotgun (WGS) entry which is preliminary data.</text>
</comment>
<dbReference type="RefSeq" id="WP_111147818.1">
    <property type="nucleotide sequence ID" value="NZ_QKRB01000051.1"/>
</dbReference>
<dbReference type="OrthoDB" id="1901124at2"/>
<organism evidence="1 2">
    <name type="scientific">Paenibacillus sambharensis</name>
    <dbReference type="NCBI Taxonomy" id="1803190"/>
    <lineage>
        <taxon>Bacteria</taxon>
        <taxon>Bacillati</taxon>
        <taxon>Bacillota</taxon>
        <taxon>Bacilli</taxon>
        <taxon>Bacillales</taxon>
        <taxon>Paenibacillaceae</taxon>
        <taxon>Paenibacillus</taxon>
    </lineage>
</organism>
<sequence length="189" mass="21637">MNIRNVEELIKRIEEDEWMMEALRAAASLRLPDWWICAGFVRSKIWDVQLGCPSRTPLPDVDVIYYDPSDTDEAVEKQLEAKLRANNPDMPWSVKNQARMHLLNAMPPYQSSEDAMSKFPETATALGVSLTGQGRIILAAPYGLDDALSMTIRPTPLFREVPKLATLYERRIAEKRWHNTWEGLTIIHT</sequence>
<dbReference type="AlphaFoldDB" id="A0A2W1L5Q2"/>
<proteinExistence type="predicted"/>
<dbReference type="PANTHER" id="PTHR39166:SF1">
    <property type="entry name" value="BLL1166 PROTEIN"/>
    <property type="match status" value="1"/>
</dbReference>
<name>A0A2W1L5Q2_9BACL</name>
<accession>A0A2W1L5Q2</accession>
<dbReference type="EMBL" id="QKRB01000051">
    <property type="protein sequence ID" value="PZD94596.1"/>
    <property type="molecule type" value="Genomic_DNA"/>
</dbReference>
<evidence type="ECO:0008006" key="3">
    <source>
        <dbReference type="Google" id="ProtNLM"/>
    </source>
</evidence>
<keyword evidence="2" id="KW-1185">Reference proteome</keyword>
<reference evidence="1 2" key="1">
    <citation type="submission" date="2018-06" db="EMBL/GenBank/DDBJ databases">
        <title>Paenibacillus imtechensis sp. nov.</title>
        <authorList>
            <person name="Pinnaka A.K."/>
            <person name="Singh H."/>
            <person name="Kaur M."/>
        </authorList>
    </citation>
    <scope>NUCLEOTIDE SEQUENCE [LARGE SCALE GENOMIC DNA]</scope>
    <source>
        <strain evidence="1 2">SMB1</strain>
    </source>
</reference>
<dbReference type="Proteomes" id="UP000249522">
    <property type="component" value="Unassembled WGS sequence"/>
</dbReference>
<dbReference type="Pfam" id="PF06042">
    <property type="entry name" value="NTP_transf_6"/>
    <property type="match status" value="1"/>
</dbReference>
<dbReference type="PANTHER" id="PTHR39166">
    <property type="entry name" value="BLL1166 PROTEIN"/>
    <property type="match status" value="1"/>
</dbReference>
<evidence type="ECO:0000313" key="1">
    <source>
        <dbReference type="EMBL" id="PZD94596.1"/>
    </source>
</evidence>
<gene>
    <name evidence="1" type="ORF">DNH61_16665</name>
</gene>
<protein>
    <recommendedName>
        <fullName evidence="3">Nucleotidyltransferase family protein</fullName>
    </recommendedName>
</protein>
<evidence type="ECO:0000313" key="2">
    <source>
        <dbReference type="Proteomes" id="UP000249522"/>
    </source>
</evidence>
<dbReference type="InterPro" id="IPR009267">
    <property type="entry name" value="NTP_transf_6"/>
</dbReference>